<protein>
    <submittedName>
        <fullName evidence="1">Uncharacterized protein</fullName>
    </submittedName>
</protein>
<dbReference type="RefSeq" id="WP_160645426.1">
    <property type="nucleotide sequence ID" value="NZ_SIJB01000016.1"/>
</dbReference>
<accession>A0A6N9PYN7</accession>
<dbReference type="AlphaFoldDB" id="A0A6N9PYN7"/>
<comment type="caution">
    <text evidence="1">The sequence shown here is derived from an EMBL/GenBank/DDBJ whole genome shotgun (WGS) entry which is preliminary data.</text>
</comment>
<organism evidence="1 2">
    <name type="scientific">Chengkuizengella marina</name>
    <dbReference type="NCBI Taxonomy" id="2507566"/>
    <lineage>
        <taxon>Bacteria</taxon>
        <taxon>Bacillati</taxon>
        <taxon>Bacillota</taxon>
        <taxon>Bacilli</taxon>
        <taxon>Bacillales</taxon>
        <taxon>Paenibacillaceae</taxon>
        <taxon>Chengkuizengella</taxon>
    </lineage>
</organism>
<reference evidence="1 2" key="1">
    <citation type="submission" date="2019-01" db="EMBL/GenBank/DDBJ databases">
        <title>Chengkuizengella sp. nov., isolated from deep-sea sediment of East Pacific Ocean.</title>
        <authorList>
            <person name="Yang J."/>
            <person name="Lai Q."/>
            <person name="Shao Z."/>
        </authorList>
    </citation>
    <scope>NUCLEOTIDE SEQUENCE [LARGE SCALE GENOMIC DNA]</scope>
    <source>
        <strain evidence="1 2">YPA3-1-1</strain>
    </source>
</reference>
<gene>
    <name evidence="1" type="ORF">ERL59_06650</name>
</gene>
<sequence>MNKNELIDLLSYDKVESNVFMPNEIFNDLSSDLTNSSHIAFSYSYYYLISYLYRYCKYIDKHYDPSTIKQILSYSSTNKTLDYLIKKNGVLDQLKYTNTIKDYPLQWSLEDGIVDFIMYSETLKEANKITMAKNQKVKKPLKCFFRAGEQCEEGEYDGTFYDISNTHLIPFEVFLECFSNSQLGCEEFYLYGFLKHLNDKFPEGVQLSINSISEQSGIKLTLTKKTLNYLKKFRMISLYPSEFSIGSPKETWKANKYIINNYNNFSIDPIEYRKSKVTKYA</sequence>
<keyword evidence="2" id="KW-1185">Reference proteome</keyword>
<evidence type="ECO:0000313" key="1">
    <source>
        <dbReference type="EMBL" id="NBI28631.1"/>
    </source>
</evidence>
<dbReference type="Proteomes" id="UP000448943">
    <property type="component" value="Unassembled WGS sequence"/>
</dbReference>
<evidence type="ECO:0000313" key="2">
    <source>
        <dbReference type="Proteomes" id="UP000448943"/>
    </source>
</evidence>
<name>A0A6N9PYN7_9BACL</name>
<dbReference type="OrthoDB" id="2836272at2"/>
<dbReference type="EMBL" id="SIJB01000016">
    <property type="protein sequence ID" value="NBI28631.1"/>
    <property type="molecule type" value="Genomic_DNA"/>
</dbReference>
<proteinExistence type="predicted"/>